<accession>A0A392UTS8</accession>
<dbReference type="EMBL" id="LXQA010968849">
    <property type="protein sequence ID" value="MCI79217.1"/>
    <property type="molecule type" value="Genomic_DNA"/>
</dbReference>
<keyword evidence="2" id="KW-1185">Reference proteome</keyword>
<dbReference type="Proteomes" id="UP000265520">
    <property type="component" value="Unassembled WGS sequence"/>
</dbReference>
<evidence type="ECO:0000313" key="1">
    <source>
        <dbReference type="EMBL" id="MCI79217.1"/>
    </source>
</evidence>
<evidence type="ECO:0000313" key="2">
    <source>
        <dbReference type="Proteomes" id="UP000265520"/>
    </source>
</evidence>
<comment type="caution">
    <text evidence="1">The sequence shown here is derived from an EMBL/GenBank/DDBJ whole genome shotgun (WGS) entry which is preliminary data.</text>
</comment>
<dbReference type="AlphaFoldDB" id="A0A392UTS8"/>
<protein>
    <submittedName>
        <fullName evidence="1">Uncharacterized protein</fullName>
    </submittedName>
</protein>
<feature type="non-terminal residue" evidence="1">
    <location>
        <position position="1"/>
    </location>
</feature>
<organism evidence="1 2">
    <name type="scientific">Trifolium medium</name>
    <dbReference type="NCBI Taxonomy" id="97028"/>
    <lineage>
        <taxon>Eukaryota</taxon>
        <taxon>Viridiplantae</taxon>
        <taxon>Streptophyta</taxon>
        <taxon>Embryophyta</taxon>
        <taxon>Tracheophyta</taxon>
        <taxon>Spermatophyta</taxon>
        <taxon>Magnoliopsida</taxon>
        <taxon>eudicotyledons</taxon>
        <taxon>Gunneridae</taxon>
        <taxon>Pentapetalae</taxon>
        <taxon>rosids</taxon>
        <taxon>fabids</taxon>
        <taxon>Fabales</taxon>
        <taxon>Fabaceae</taxon>
        <taxon>Papilionoideae</taxon>
        <taxon>50 kb inversion clade</taxon>
        <taxon>NPAAA clade</taxon>
        <taxon>Hologalegina</taxon>
        <taxon>IRL clade</taxon>
        <taxon>Trifolieae</taxon>
        <taxon>Trifolium</taxon>
    </lineage>
</organism>
<proteinExistence type="predicted"/>
<name>A0A392UTS8_9FABA</name>
<reference evidence="1 2" key="1">
    <citation type="journal article" date="2018" name="Front. Plant Sci.">
        <title>Red Clover (Trifolium pratense) and Zigzag Clover (T. medium) - A Picture of Genomic Similarities and Differences.</title>
        <authorList>
            <person name="Dluhosova J."/>
            <person name="Istvanek J."/>
            <person name="Nedelnik J."/>
            <person name="Repkova J."/>
        </authorList>
    </citation>
    <scope>NUCLEOTIDE SEQUENCE [LARGE SCALE GENOMIC DNA]</scope>
    <source>
        <strain evidence="2">cv. 10/8</strain>
        <tissue evidence="1">Leaf</tissue>
    </source>
</reference>
<sequence>PNAPNAGFSCEADKGIGV</sequence>